<dbReference type="AlphaFoldDB" id="A0A7S0XMI9"/>
<proteinExistence type="predicted"/>
<reference evidence="1" key="1">
    <citation type="submission" date="2021-01" db="EMBL/GenBank/DDBJ databases">
        <authorList>
            <person name="Corre E."/>
            <person name="Pelletier E."/>
            <person name="Niang G."/>
            <person name="Scheremetjew M."/>
            <person name="Finn R."/>
            <person name="Kale V."/>
            <person name="Holt S."/>
            <person name="Cochrane G."/>
            <person name="Meng A."/>
            <person name="Brown T."/>
            <person name="Cohen L."/>
        </authorList>
    </citation>
    <scope>NUCLEOTIDE SEQUENCE</scope>
    <source>
        <strain evidence="1">CCMP3276</strain>
    </source>
</reference>
<dbReference type="EMBL" id="HBFE01001399">
    <property type="protein sequence ID" value="CAD8724889.1"/>
    <property type="molecule type" value="Transcribed_RNA"/>
</dbReference>
<evidence type="ECO:0000313" key="1">
    <source>
        <dbReference type="EMBL" id="CAD8724889.1"/>
    </source>
</evidence>
<organism evidence="1">
    <name type="scientific">Erythrolobus madagascarensis</name>
    <dbReference type="NCBI Taxonomy" id="708628"/>
    <lineage>
        <taxon>Eukaryota</taxon>
        <taxon>Rhodophyta</taxon>
        <taxon>Bangiophyceae</taxon>
        <taxon>Porphyridiales</taxon>
        <taxon>Porphyridiaceae</taxon>
        <taxon>Erythrolobus</taxon>
    </lineage>
</organism>
<sequence length="133" mass="15015">MVADGVEREKATRRETQAVACLFGGRLSELNGVKLTISDGRLVVESFCAHRVVEWGFPLLHVHTPRRTVFAAHQCTLSATSDLNMPFIQRRSLLSTRFHDTLDPIEPTFKMCPTLASSEKKKTMTIARFRVEL</sequence>
<protein>
    <submittedName>
        <fullName evidence="1">Uncharacterized protein</fullName>
    </submittedName>
</protein>
<accession>A0A7S0XMI9</accession>
<name>A0A7S0XMI9_9RHOD</name>
<gene>
    <name evidence="1" type="ORF">EMAD1354_LOCUS966</name>
</gene>